<evidence type="ECO:0000256" key="1">
    <source>
        <dbReference type="ARBA" id="ARBA00004236"/>
    </source>
</evidence>
<dbReference type="GO" id="GO:0007411">
    <property type="term" value="P:axon guidance"/>
    <property type="evidence" value="ECO:0007669"/>
    <property type="project" value="TreeGrafter"/>
</dbReference>
<organism evidence="15 16">
    <name type="scientific">Apolygus lucorum</name>
    <name type="common">Small green plant bug</name>
    <name type="synonym">Lygocoris lucorum</name>
    <dbReference type="NCBI Taxonomy" id="248454"/>
    <lineage>
        <taxon>Eukaryota</taxon>
        <taxon>Metazoa</taxon>
        <taxon>Ecdysozoa</taxon>
        <taxon>Arthropoda</taxon>
        <taxon>Hexapoda</taxon>
        <taxon>Insecta</taxon>
        <taxon>Pterygota</taxon>
        <taxon>Neoptera</taxon>
        <taxon>Paraneoptera</taxon>
        <taxon>Hemiptera</taxon>
        <taxon>Heteroptera</taxon>
        <taxon>Panheteroptera</taxon>
        <taxon>Cimicomorpha</taxon>
        <taxon>Miridae</taxon>
        <taxon>Mirini</taxon>
        <taxon>Apolygus</taxon>
    </lineage>
</organism>
<dbReference type="Pfam" id="PF00041">
    <property type="entry name" value="fn3"/>
    <property type="match status" value="5"/>
</dbReference>
<dbReference type="FunFam" id="2.60.40.10:FF:001928">
    <property type="entry name" value="neuroglian isoform X2"/>
    <property type="match status" value="1"/>
</dbReference>
<protein>
    <submittedName>
        <fullName evidence="15">Uncharacterized protein</fullName>
    </submittedName>
</protein>
<evidence type="ECO:0000256" key="14">
    <source>
        <dbReference type="SAM" id="Phobius"/>
    </source>
</evidence>
<dbReference type="Pfam" id="PF07679">
    <property type="entry name" value="I-set"/>
    <property type="match status" value="3"/>
</dbReference>
<evidence type="ECO:0000313" key="16">
    <source>
        <dbReference type="Proteomes" id="UP000466442"/>
    </source>
</evidence>
<keyword evidence="9 14" id="KW-0472">Membrane</keyword>
<evidence type="ECO:0000256" key="5">
    <source>
        <dbReference type="ARBA" id="ARBA00022729"/>
    </source>
</evidence>
<feature type="region of interest" description="Disordered" evidence="13">
    <location>
        <begin position="1194"/>
        <end position="1273"/>
    </location>
</feature>
<keyword evidence="11" id="KW-0325">Glycoprotein</keyword>
<dbReference type="InterPro" id="IPR036116">
    <property type="entry name" value="FN3_sf"/>
</dbReference>
<dbReference type="SMART" id="SM00060">
    <property type="entry name" value="FN3"/>
    <property type="match status" value="5"/>
</dbReference>
<evidence type="ECO:0000313" key="15">
    <source>
        <dbReference type="EMBL" id="KAF6215765.1"/>
    </source>
</evidence>
<evidence type="ECO:0000256" key="9">
    <source>
        <dbReference type="ARBA" id="ARBA00023136"/>
    </source>
</evidence>
<dbReference type="InterPro" id="IPR003961">
    <property type="entry name" value="FN3_dom"/>
</dbReference>
<dbReference type="InterPro" id="IPR026966">
    <property type="entry name" value="Neurofascin/L1/NrCAM_C"/>
</dbReference>
<dbReference type="SUPFAM" id="SSF48726">
    <property type="entry name" value="Immunoglobulin"/>
    <property type="match status" value="6"/>
</dbReference>
<dbReference type="PROSITE" id="PS50853">
    <property type="entry name" value="FN3"/>
    <property type="match status" value="5"/>
</dbReference>
<dbReference type="SUPFAM" id="SSF49265">
    <property type="entry name" value="Fibronectin type III"/>
    <property type="match status" value="3"/>
</dbReference>
<dbReference type="FunFam" id="2.60.40.10:FF:001718">
    <property type="entry name" value="Neuroglian, isoform D"/>
    <property type="match status" value="1"/>
</dbReference>
<dbReference type="GO" id="GO:0005886">
    <property type="term" value="C:plasma membrane"/>
    <property type="evidence" value="ECO:0007669"/>
    <property type="project" value="UniProtKB-SubCell"/>
</dbReference>
<dbReference type="PROSITE" id="PS50835">
    <property type="entry name" value="IG_LIKE"/>
    <property type="match status" value="6"/>
</dbReference>
<dbReference type="FunFam" id="2.60.40.10:FF:001687">
    <property type="entry name" value="Neuroglian, isoform E"/>
    <property type="match status" value="1"/>
</dbReference>
<keyword evidence="4 14" id="KW-0812">Transmembrane</keyword>
<evidence type="ECO:0000256" key="4">
    <source>
        <dbReference type="ARBA" id="ARBA00022692"/>
    </source>
</evidence>
<feature type="transmembrane region" description="Helical" evidence="14">
    <location>
        <begin position="1151"/>
        <end position="1174"/>
    </location>
</feature>
<dbReference type="GO" id="GO:0098609">
    <property type="term" value="P:cell-cell adhesion"/>
    <property type="evidence" value="ECO:0007669"/>
    <property type="project" value="TreeGrafter"/>
</dbReference>
<accession>A0A6A4K1S5</accession>
<gene>
    <name evidence="15" type="ORF">GE061_000099</name>
</gene>
<name>A0A6A4K1S5_APOLU</name>
<dbReference type="SMART" id="SM00409">
    <property type="entry name" value="IG"/>
    <property type="match status" value="6"/>
</dbReference>
<keyword evidence="16" id="KW-1185">Reference proteome</keyword>
<dbReference type="GO" id="GO:0030424">
    <property type="term" value="C:axon"/>
    <property type="evidence" value="ECO:0007669"/>
    <property type="project" value="TreeGrafter"/>
</dbReference>
<evidence type="ECO:0000256" key="3">
    <source>
        <dbReference type="ARBA" id="ARBA00022475"/>
    </source>
</evidence>
<evidence type="ECO:0000256" key="6">
    <source>
        <dbReference type="ARBA" id="ARBA00022737"/>
    </source>
</evidence>
<evidence type="ECO:0000256" key="11">
    <source>
        <dbReference type="ARBA" id="ARBA00023180"/>
    </source>
</evidence>
<keyword evidence="5" id="KW-0732">Signal</keyword>
<dbReference type="FunFam" id="2.60.40.10:FF:000028">
    <property type="entry name" value="Neuronal cell adhesion molecule"/>
    <property type="match status" value="1"/>
</dbReference>
<dbReference type="Proteomes" id="UP000466442">
    <property type="component" value="Linkage Group LG1"/>
</dbReference>
<sequence length="1273" mass="140643">MTDSISFLGACARSSRPFTDDTMWKSVVCAHILLAAFLLNSSDAANQSPPFIVKQPPTDELLFQVHSQSETIVDKPFLVECEAEGEPSPKYRWIKNGKPFNWQAYDDRISQQLGRGTLIISAPRDEDLGQYQCFATNEWGTATSNSVFVRKAELNSFKVQDVMSVQAQEGDPFKLTCDPPDGWPKPNVYWLIQQNEGGIESINNSRMTVDPEGNLWFSNVTRKDASDNTAYACAATSIFRSEYKVGNRILLNVIASGISASQNRHPPVQQYVTRKNEVAIRGTKVALYCIYGGTPLPHTVWSYNGQALPLSERITQEHFGKSLLIKNVEFSDRGTYTCEVSNGQGSVQSYSIQLSVLAAPYFTVEPEKVDAAEDETAEISCEASGDPEPQIKWIHNGLPIGEAPFNPRRKVTPNKIIIEKLTKGDTGNYGCNATNSIGYVYKDVYINVLALAPEITESPANKEVVDGKTVTLTCRVFGAPKPEVKWVRQGVELTGGRFTVLSSGDLEIRDVNFLDAGDYTCHASNKLGTAEKQASLKVKEHTRITDEPEDYEVAEGTTATFRCNAVSDSSLNLTIDWQNNGHLIDFESEPRFVKTNDYSLTITKTTELDSGLYTCVASTALDVAKAQATLTVQAVPNAPSLDSIECNKMDSKITWHPMGDNRAPILRYTIQFNTTFTPDVWEDAYDNVPATDMSYTVAMSPWANYTFRVIAWNKIGQSQPSSHSKVCSTQPDVPYKNPDNVEGKGSDPTNMVISWTPMPEIEHNAPKFQYRVSWRRDVPGEPWSSHTITDWKQSSHTVNNLQTFERFIIKVVALNEKGESNVAAKEKTGHSGEDVPTDAPTNFTLVQVLSSTGASLRWNPVSAASVKGHFEGYKIQTWTDKDSEGKMREIIVNSHSTFVSAEDKFIPNSKNFARVLVFNSRYNGPPSETISFDTPEGVPGTVQVLEAIQLGSSALLLMWKKPEQTNGVLTGYKIGYQTVKGTKVGPLLETPAIKDPKQLRVKLAGLEPATKYRIHIKATTAAGEGEGYFIEHRTRGNSSVRPDTPSFKYVRMPSENGYSSVKVFWLPNIEGKPGSHFFVKYRIKGEPTFTQTQETMDDDFVVVKGLQPSSTYEFQVVSVDGEYVAESASQDVEIYQDGPSIIPPDESIATAGWFIGMLLAIIFLLLVLILVCIVKRNRGGKYAVHEREAAHGRHDYPDEAGFHEYSQPLDSKSHGRSSLGSDPKAAAESDTDSMAEYGEGDTEGMNEDGSFIGQYGKQKRQGETSSGGFATLV</sequence>
<dbReference type="PANTHER" id="PTHR44170">
    <property type="entry name" value="PROTEIN SIDEKICK"/>
    <property type="match status" value="1"/>
</dbReference>
<evidence type="ECO:0000256" key="8">
    <source>
        <dbReference type="ARBA" id="ARBA00022989"/>
    </source>
</evidence>
<dbReference type="InterPro" id="IPR013783">
    <property type="entry name" value="Ig-like_fold"/>
</dbReference>
<feature type="compositionally biased region" description="Acidic residues" evidence="13">
    <location>
        <begin position="1229"/>
        <end position="1246"/>
    </location>
</feature>
<dbReference type="InterPro" id="IPR036179">
    <property type="entry name" value="Ig-like_dom_sf"/>
</dbReference>
<feature type="compositionally biased region" description="Polar residues" evidence="13">
    <location>
        <begin position="1263"/>
        <end position="1273"/>
    </location>
</feature>
<dbReference type="InterPro" id="IPR013151">
    <property type="entry name" value="Immunoglobulin_dom"/>
</dbReference>
<dbReference type="PANTHER" id="PTHR44170:SF6">
    <property type="entry name" value="CONTACTIN"/>
    <property type="match status" value="1"/>
</dbReference>
<keyword evidence="6" id="KW-0677">Repeat</keyword>
<keyword evidence="7" id="KW-0130">Cell adhesion</keyword>
<dbReference type="EMBL" id="WIXP02000001">
    <property type="protein sequence ID" value="KAF6215765.1"/>
    <property type="molecule type" value="Genomic_DNA"/>
</dbReference>
<dbReference type="SMART" id="SM00408">
    <property type="entry name" value="IGc2"/>
    <property type="match status" value="6"/>
</dbReference>
<dbReference type="Pfam" id="PF13927">
    <property type="entry name" value="Ig_3"/>
    <property type="match status" value="1"/>
</dbReference>
<dbReference type="InterPro" id="IPR003598">
    <property type="entry name" value="Ig_sub2"/>
</dbReference>
<comment type="caution">
    <text evidence="15">The sequence shown here is derived from an EMBL/GenBank/DDBJ whole genome shotgun (WGS) entry which is preliminary data.</text>
</comment>
<keyword evidence="10" id="KW-1015">Disulfide bond</keyword>
<dbReference type="OrthoDB" id="6244967at2759"/>
<dbReference type="InterPro" id="IPR007110">
    <property type="entry name" value="Ig-like_dom"/>
</dbReference>
<dbReference type="InterPro" id="IPR013098">
    <property type="entry name" value="Ig_I-set"/>
</dbReference>
<dbReference type="FunFam" id="2.60.40.10:FF:000032">
    <property type="entry name" value="palladin isoform X1"/>
    <property type="match status" value="1"/>
</dbReference>
<reference evidence="15" key="1">
    <citation type="journal article" date="2021" name="Mol. Ecol. Resour.">
        <title>Apolygus lucorum genome provides insights into omnivorousness and mesophyll feeding.</title>
        <authorList>
            <person name="Liu Y."/>
            <person name="Liu H."/>
            <person name="Wang H."/>
            <person name="Huang T."/>
            <person name="Liu B."/>
            <person name="Yang B."/>
            <person name="Yin L."/>
            <person name="Li B."/>
            <person name="Zhang Y."/>
            <person name="Zhang S."/>
            <person name="Jiang F."/>
            <person name="Zhang X."/>
            <person name="Ren Y."/>
            <person name="Wang B."/>
            <person name="Wang S."/>
            <person name="Lu Y."/>
            <person name="Wu K."/>
            <person name="Fan W."/>
            <person name="Wang G."/>
        </authorList>
    </citation>
    <scope>NUCLEOTIDE SEQUENCE</scope>
    <source>
        <strain evidence="15">12Hb</strain>
    </source>
</reference>
<dbReference type="FunFam" id="2.60.40.10:FF:000008">
    <property type="entry name" value="roundabout homolog 2 isoform X2"/>
    <property type="match status" value="1"/>
</dbReference>
<proteinExistence type="predicted"/>
<dbReference type="Pfam" id="PF00047">
    <property type="entry name" value="ig"/>
    <property type="match status" value="1"/>
</dbReference>
<dbReference type="InterPro" id="IPR003599">
    <property type="entry name" value="Ig_sub"/>
</dbReference>
<evidence type="ECO:0000256" key="7">
    <source>
        <dbReference type="ARBA" id="ARBA00022889"/>
    </source>
</evidence>
<evidence type="ECO:0000256" key="2">
    <source>
        <dbReference type="ARBA" id="ARBA00004479"/>
    </source>
</evidence>
<evidence type="ECO:0000256" key="10">
    <source>
        <dbReference type="ARBA" id="ARBA00023157"/>
    </source>
</evidence>
<dbReference type="CDD" id="cd00063">
    <property type="entry name" value="FN3"/>
    <property type="match status" value="4"/>
</dbReference>
<dbReference type="FunFam" id="2.60.40.10:FF:000005">
    <property type="entry name" value="Neuronal cell adhesion molecule"/>
    <property type="match status" value="1"/>
</dbReference>
<evidence type="ECO:0000256" key="12">
    <source>
        <dbReference type="ARBA" id="ARBA00023319"/>
    </source>
</evidence>
<dbReference type="FunFam" id="2.60.40.10:FF:000035">
    <property type="entry name" value="Contactin 1"/>
    <property type="match status" value="1"/>
</dbReference>
<keyword evidence="3" id="KW-1003">Cell membrane</keyword>
<evidence type="ECO:0000256" key="13">
    <source>
        <dbReference type="SAM" id="MobiDB-lite"/>
    </source>
</evidence>
<dbReference type="Pfam" id="PF13882">
    <property type="entry name" value="Bravo_FIGEY"/>
    <property type="match status" value="1"/>
</dbReference>
<dbReference type="AlphaFoldDB" id="A0A6A4K1S5"/>
<keyword evidence="8 14" id="KW-1133">Transmembrane helix</keyword>
<dbReference type="Gene3D" id="2.60.40.10">
    <property type="entry name" value="Immunoglobulins"/>
    <property type="match status" value="11"/>
</dbReference>
<keyword evidence="12" id="KW-0393">Immunoglobulin domain</keyword>
<comment type="subcellular location">
    <subcellularLocation>
        <location evidence="1">Cell membrane</location>
    </subcellularLocation>
    <subcellularLocation>
        <location evidence="2">Membrane</location>
        <topology evidence="2">Single-pass type I membrane protein</topology>
    </subcellularLocation>
</comment>